<reference evidence="3 4" key="1">
    <citation type="submission" date="2018-04" db="EMBL/GenBank/DDBJ databases">
        <title>Genomic Encyclopedia of Archaeal and Bacterial Type Strains, Phase II (KMG-II): from individual species to whole genera.</title>
        <authorList>
            <person name="Goeker M."/>
        </authorList>
    </citation>
    <scope>NUCLEOTIDE SEQUENCE [LARGE SCALE GENOMIC DNA]</scope>
    <source>
        <strain evidence="3 4">DSM 26809</strain>
    </source>
</reference>
<name>A0A2T5JGX2_9SPHI</name>
<evidence type="ECO:0000259" key="2">
    <source>
        <dbReference type="PROSITE" id="PS50213"/>
    </source>
</evidence>
<dbReference type="OrthoDB" id="831756at2"/>
<dbReference type="EMBL" id="QAOQ01000001">
    <property type="protein sequence ID" value="PTR01669.1"/>
    <property type="molecule type" value="Genomic_DNA"/>
</dbReference>
<dbReference type="SMART" id="SM00554">
    <property type="entry name" value="FAS1"/>
    <property type="match status" value="1"/>
</dbReference>
<dbReference type="PROSITE" id="PS51257">
    <property type="entry name" value="PROKAR_LIPOPROTEIN"/>
    <property type="match status" value="1"/>
</dbReference>
<dbReference type="Gene3D" id="2.30.180.10">
    <property type="entry name" value="FAS1 domain"/>
    <property type="match status" value="1"/>
</dbReference>
<evidence type="ECO:0000256" key="1">
    <source>
        <dbReference type="SAM" id="SignalP"/>
    </source>
</evidence>
<dbReference type="InterPro" id="IPR036378">
    <property type="entry name" value="FAS1_dom_sf"/>
</dbReference>
<dbReference type="InterPro" id="IPR000782">
    <property type="entry name" value="FAS1_domain"/>
</dbReference>
<evidence type="ECO:0000313" key="3">
    <source>
        <dbReference type="EMBL" id="PTR01669.1"/>
    </source>
</evidence>
<dbReference type="PROSITE" id="PS50213">
    <property type="entry name" value="FAS1"/>
    <property type="match status" value="1"/>
</dbReference>
<dbReference type="RefSeq" id="WP_107827043.1">
    <property type="nucleotide sequence ID" value="NZ_CP160205.1"/>
</dbReference>
<feature type="domain" description="FAS1" evidence="2">
    <location>
        <begin position="37"/>
        <end position="159"/>
    </location>
</feature>
<dbReference type="SUPFAM" id="SSF82153">
    <property type="entry name" value="FAS1 domain"/>
    <property type="match status" value="1"/>
</dbReference>
<dbReference type="InterPro" id="IPR050904">
    <property type="entry name" value="Adhesion/Biosynth-related"/>
</dbReference>
<organism evidence="3 4">
    <name type="scientific">Mucilaginibacter yixingensis</name>
    <dbReference type="NCBI Taxonomy" id="1295612"/>
    <lineage>
        <taxon>Bacteria</taxon>
        <taxon>Pseudomonadati</taxon>
        <taxon>Bacteroidota</taxon>
        <taxon>Sphingobacteriia</taxon>
        <taxon>Sphingobacteriales</taxon>
        <taxon>Sphingobacteriaceae</taxon>
        <taxon>Mucilaginibacter</taxon>
    </lineage>
</organism>
<proteinExistence type="predicted"/>
<dbReference type="PANTHER" id="PTHR10900">
    <property type="entry name" value="PERIOSTIN-RELATED"/>
    <property type="match status" value="1"/>
</dbReference>
<gene>
    <name evidence="3" type="ORF">C8P68_101907</name>
</gene>
<dbReference type="PANTHER" id="PTHR10900:SF77">
    <property type="entry name" value="FI19380P1"/>
    <property type="match status" value="1"/>
</dbReference>
<protein>
    <submittedName>
        <fullName evidence="3">Putative surface protein with fasciclin (FAS1) repeats</fullName>
    </submittedName>
</protein>
<dbReference type="Pfam" id="PF02469">
    <property type="entry name" value="Fasciclin"/>
    <property type="match status" value="1"/>
</dbReference>
<feature type="signal peptide" evidence="1">
    <location>
        <begin position="1"/>
        <end position="20"/>
    </location>
</feature>
<comment type="caution">
    <text evidence="3">The sequence shown here is derived from an EMBL/GenBank/DDBJ whole genome shotgun (WGS) entry which is preliminary data.</text>
</comment>
<dbReference type="Proteomes" id="UP000244168">
    <property type="component" value="Unassembled WGS sequence"/>
</dbReference>
<feature type="chain" id="PRO_5015781454" evidence="1">
    <location>
        <begin position="21"/>
        <end position="478"/>
    </location>
</feature>
<keyword evidence="1" id="KW-0732">Signal</keyword>
<accession>A0A2T5JGX2</accession>
<sequence length="478" mass="53071">MLIKHIKHLLLLLVVPAAIVSCNKYNKQIEPNQPELGENLEQLIQQNPQLSKFNEYLVKTGYDKVLSSSKMFTVWAPDNQTLAGLDAGIVSDTAKLKQFVGNHLVNLAYTTDMPNPSLRIQSLNGKYINFSKTQFEDATIVSANKYVSNGVLHTINKVVLPKPNVWEYVNTTTYAEKAAISSLDYTAIDSTKAVQIGIDPVTGKPVYQAGTGLITKNQLYDRVGDLRNEAQLYTFILLTDNALASERAKIKPYVVGATPAQTELTASLHVIKDLVIKGQYNVADLPATLTSADGVVVPIDKTAILETHVVSNGVVYVMSKADVKLSDKIRTYKREGELPDGFSQNDKSGNILYRTRINPNTNQIYNDIFIYNHKVPLFNVRYRIPELYAVKYQVYWVAPADATTQTVTFKQRFEINDPASTLFPEIPITLKNFNEVYIGDYTAATFGSAIAYVIAANNGVDGTNTINLDYFKLVPVLP</sequence>
<dbReference type="AlphaFoldDB" id="A0A2T5JGX2"/>
<keyword evidence="4" id="KW-1185">Reference proteome</keyword>
<evidence type="ECO:0000313" key="4">
    <source>
        <dbReference type="Proteomes" id="UP000244168"/>
    </source>
</evidence>